<accession>A0ABT4UHV3</accession>
<protein>
    <submittedName>
        <fullName evidence="8">MFS transporter</fullName>
    </submittedName>
</protein>
<dbReference type="Gene3D" id="1.20.1250.20">
    <property type="entry name" value="MFS general substrate transporter like domains"/>
    <property type="match status" value="2"/>
</dbReference>
<dbReference type="PANTHER" id="PTHR43124:SF6">
    <property type="entry name" value="TRANSPORTER ARAJ-RELATED"/>
    <property type="match status" value="1"/>
</dbReference>
<feature type="transmembrane region" description="Helical" evidence="6">
    <location>
        <begin position="44"/>
        <end position="64"/>
    </location>
</feature>
<dbReference type="Pfam" id="PF07690">
    <property type="entry name" value="MFS_1"/>
    <property type="match status" value="1"/>
</dbReference>
<feature type="domain" description="Major facilitator superfamily (MFS) profile" evidence="7">
    <location>
        <begin position="5"/>
        <end position="381"/>
    </location>
</feature>
<dbReference type="CDD" id="cd17324">
    <property type="entry name" value="MFS_NepI_like"/>
    <property type="match status" value="1"/>
</dbReference>
<dbReference type="RefSeq" id="WP_407030753.1">
    <property type="nucleotide sequence ID" value="NZ_JAQGEF010000005.1"/>
</dbReference>
<gene>
    <name evidence="8" type="ORF">O3P16_06365</name>
</gene>
<comment type="caution">
    <text evidence="8">The sequence shown here is derived from an EMBL/GenBank/DDBJ whole genome shotgun (WGS) entry which is preliminary data.</text>
</comment>
<dbReference type="InterPro" id="IPR020846">
    <property type="entry name" value="MFS_dom"/>
</dbReference>
<dbReference type="Proteomes" id="UP001210231">
    <property type="component" value="Unassembled WGS sequence"/>
</dbReference>
<comment type="subcellular location">
    <subcellularLocation>
        <location evidence="1">Cell membrane</location>
        <topology evidence="1">Multi-pass membrane protein</topology>
    </subcellularLocation>
</comment>
<name>A0ABT4UHV3_9BACT</name>
<keyword evidence="3 6" id="KW-0812">Transmembrane</keyword>
<dbReference type="InterPro" id="IPR050189">
    <property type="entry name" value="MFS_Efflux_Transporters"/>
</dbReference>
<organism evidence="8 9">
    <name type="scientific">Polluticaenibacter yanchengensis</name>
    <dbReference type="NCBI Taxonomy" id="3014562"/>
    <lineage>
        <taxon>Bacteria</taxon>
        <taxon>Pseudomonadati</taxon>
        <taxon>Bacteroidota</taxon>
        <taxon>Chitinophagia</taxon>
        <taxon>Chitinophagales</taxon>
        <taxon>Chitinophagaceae</taxon>
        <taxon>Polluticaenibacter</taxon>
    </lineage>
</organism>
<keyword evidence="4 6" id="KW-1133">Transmembrane helix</keyword>
<feature type="transmembrane region" description="Helical" evidence="6">
    <location>
        <begin position="71"/>
        <end position="90"/>
    </location>
</feature>
<dbReference type="EMBL" id="JAQGEF010000005">
    <property type="protein sequence ID" value="MDA3614425.1"/>
    <property type="molecule type" value="Genomic_DNA"/>
</dbReference>
<feature type="transmembrane region" description="Helical" evidence="6">
    <location>
        <begin position="336"/>
        <end position="354"/>
    </location>
</feature>
<dbReference type="InterPro" id="IPR011701">
    <property type="entry name" value="MFS"/>
</dbReference>
<evidence type="ECO:0000256" key="1">
    <source>
        <dbReference type="ARBA" id="ARBA00004651"/>
    </source>
</evidence>
<dbReference type="PROSITE" id="PS50850">
    <property type="entry name" value="MFS"/>
    <property type="match status" value="1"/>
</dbReference>
<evidence type="ECO:0000256" key="6">
    <source>
        <dbReference type="SAM" id="Phobius"/>
    </source>
</evidence>
<evidence type="ECO:0000256" key="4">
    <source>
        <dbReference type="ARBA" id="ARBA00022989"/>
    </source>
</evidence>
<evidence type="ECO:0000313" key="9">
    <source>
        <dbReference type="Proteomes" id="UP001210231"/>
    </source>
</evidence>
<evidence type="ECO:0000256" key="3">
    <source>
        <dbReference type="ARBA" id="ARBA00022692"/>
    </source>
</evidence>
<dbReference type="InterPro" id="IPR036259">
    <property type="entry name" value="MFS_trans_sf"/>
</dbReference>
<evidence type="ECO:0000256" key="5">
    <source>
        <dbReference type="ARBA" id="ARBA00023136"/>
    </source>
</evidence>
<keyword evidence="2" id="KW-1003">Cell membrane</keyword>
<dbReference type="SUPFAM" id="SSF103473">
    <property type="entry name" value="MFS general substrate transporter"/>
    <property type="match status" value="1"/>
</dbReference>
<feature type="transmembrane region" description="Helical" evidence="6">
    <location>
        <begin position="360"/>
        <end position="377"/>
    </location>
</feature>
<feature type="transmembrane region" description="Helical" evidence="6">
    <location>
        <begin position="159"/>
        <end position="179"/>
    </location>
</feature>
<feature type="transmembrane region" description="Helical" evidence="6">
    <location>
        <begin position="292"/>
        <end position="315"/>
    </location>
</feature>
<feature type="transmembrane region" description="Helical" evidence="6">
    <location>
        <begin position="200"/>
        <end position="224"/>
    </location>
</feature>
<feature type="transmembrane region" description="Helical" evidence="6">
    <location>
        <begin position="268"/>
        <end position="286"/>
    </location>
</feature>
<keyword evidence="9" id="KW-1185">Reference proteome</keyword>
<sequence length="388" mass="41114">MKNKGLLALAFGSFAIGMTEFTMMGVLIDIAKDLKIDIPTAGHLIALYALGVVVGAPVLVLYTSKYPPKKVLLYLMLAFVVFNLVFAIAPNNLSLMISRFLSGLPHGAFFGIGGVMATRLVDKSKAAQALAIMFTGMTVANLAGVPLGSYIGHHFSWRYTYLMISGFGIITMMALYKWLPALPNNSDGNIFKQLGYFKTKTAWIIIFMIAIGTGGLFAWISYIAPLMTTIAKIDESGVPMVMILVGLGMVVGNLAGGKLCDSIGPQKAIIISFGAMVVCLTLIYYITHITPLAYILSFITGAASFSCSPSLQLLLISTAKGSETMAAAAGQASFNLGNTLGAFLGGLPITYGLAYNTPSLVGIGMAGIGVLLTFYYIKTNNQKALKAA</sequence>
<feature type="transmembrane region" description="Helical" evidence="6">
    <location>
        <begin position="129"/>
        <end position="153"/>
    </location>
</feature>
<reference evidence="8 9" key="1">
    <citation type="submission" date="2022-12" db="EMBL/GenBank/DDBJ databases">
        <title>Chitinophagaceae gen. sp. nov., a new member of the family Chitinophagaceae, isolated from soil in a chemical factory.</title>
        <authorList>
            <person name="Ke Z."/>
        </authorList>
    </citation>
    <scope>NUCLEOTIDE SEQUENCE [LARGE SCALE GENOMIC DNA]</scope>
    <source>
        <strain evidence="8 9">LY-5</strain>
    </source>
</reference>
<feature type="transmembrane region" description="Helical" evidence="6">
    <location>
        <begin position="96"/>
        <end position="117"/>
    </location>
</feature>
<dbReference type="PANTHER" id="PTHR43124">
    <property type="entry name" value="PURINE EFFLUX PUMP PBUE"/>
    <property type="match status" value="1"/>
</dbReference>
<proteinExistence type="predicted"/>
<evidence type="ECO:0000256" key="2">
    <source>
        <dbReference type="ARBA" id="ARBA00022475"/>
    </source>
</evidence>
<evidence type="ECO:0000259" key="7">
    <source>
        <dbReference type="PROSITE" id="PS50850"/>
    </source>
</evidence>
<feature type="transmembrane region" description="Helical" evidence="6">
    <location>
        <begin position="236"/>
        <end position="256"/>
    </location>
</feature>
<evidence type="ECO:0000313" key="8">
    <source>
        <dbReference type="EMBL" id="MDA3614425.1"/>
    </source>
</evidence>
<keyword evidence="5 6" id="KW-0472">Membrane</keyword>